<accession>A0ABU8KDE4</accession>
<evidence type="ECO:0000313" key="1">
    <source>
        <dbReference type="EMBL" id="MEI9403577.1"/>
    </source>
</evidence>
<keyword evidence="2" id="KW-1185">Reference proteome</keyword>
<dbReference type="Proteomes" id="UP001366503">
    <property type="component" value="Unassembled WGS sequence"/>
</dbReference>
<name>A0ABU8KDE4_9HYPH</name>
<gene>
    <name evidence="1" type="ORF">O7A05_15580</name>
</gene>
<protein>
    <submittedName>
        <fullName evidence="1">Uncharacterized protein</fullName>
    </submittedName>
</protein>
<evidence type="ECO:0000313" key="2">
    <source>
        <dbReference type="Proteomes" id="UP001366503"/>
    </source>
</evidence>
<comment type="caution">
    <text evidence="1">The sequence shown here is derived from an EMBL/GenBank/DDBJ whole genome shotgun (WGS) entry which is preliminary data.</text>
</comment>
<proteinExistence type="predicted"/>
<organism evidence="1 2">
    <name type="scientific">Mesorhizobium argentiipisi</name>
    <dbReference type="NCBI Taxonomy" id="3015175"/>
    <lineage>
        <taxon>Bacteria</taxon>
        <taxon>Pseudomonadati</taxon>
        <taxon>Pseudomonadota</taxon>
        <taxon>Alphaproteobacteria</taxon>
        <taxon>Hyphomicrobiales</taxon>
        <taxon>Phyllobacteriaceae</taxon>
        <taxon>Mesorhizobium</taxon>
    </lineage>
</organism>
<sequence>MSDLELTKKAEAYVAAQSAQPEQFAEPGLLTLQIDRTSRKSLAGSIEALIDMLDDLSPDCDLEDGDDAEPWLGWTGNGPRVISSFIMDARGSACEDREVDESELEDSLGWQNENSQARLSWGQDDKEPELGWTEHVDQTLAGKVEEGRWLTDDGEPELGFVGIGTGWRKGEDIADVCEHVDGREPDGRGPAAKPEKKLRENARRLPSGDIVREIEAKVQIPTLPLDPDAMDLRAHYWAAKGFG</sequence>
<reference evidence="1 2" key="1">
    <citation type="submission" date="2022-12" db="EMBL/GenBank/DDBJ databases">
        <authorList>
            <person name="Muema E."/>
        </authorList>
    </citation>
    <scope>NUCLEOTIDE SEQUENCE [LARGE SCALE GENOMIC DNA]</scope>
    <source>
        <strain evidence="2">1330</strain>
    </source>
</reference>
<dbReference type="RefSeq" id="WP_337093954.1">
    <property type="nucleotide sequence ID" value="NZ_JAPYKO010000010.1"/>
</dbReference>
<dbReference type="EMBL" id="JAPYKO010000010">
    <property type="protein sequence ID" value="MEI9403577.1"/>
    <property type="molecule type" value="Genomic_DNA"/>
</dbReference>